<dbReference type="InterPro" id="IPR015048">
    <property type="entry name" value="DUF1899"/>
</dbReference>
<protein>
    <recommendedName>
        <fullName evidence="9">Coronin</fullName>
    </recommendedName>
</protein>
<feature type="repeat" description="WD" evidence="8">
    <location>
        <begin position="129"/>
        <end position="163"/>
    </location>
</feature>
<name>A0A9W8L4S2_9FUNG</name>
<organism evidence="12 13">
    <name type="scientific">Coemansia spiralis</name>
    <dbReference type="NCBI Taxonomy" id="417178"/>
    <lineage>
        <taxon>Eukaryota</taxon>
        <taxon>Fungi</taxon>
        <taxon>Fungi incertae sedis</taxon>
        <taxon>Zoopagomycota</taxon>
        <taxon>Kickxellomycotina</taxon>
        <taxon>Kickxellomycetes</taxon>
        <taxon>Kickxellales</taxon>
        <taxon>Kickxellaceae</taxon>
        <taxon>Coemansia</taxon>
    </lineage>
</organism>
<dbReference type="FunFam" id="2.130.10.10:FF:000197">
    <property type="entry name" value="Coronin"/>
    <property type="match status" value="1"/>
</dbReference>
<feature type="region of interest" description="Disordered" evidence="10">
    <location>
        <begin position="413"/>
        <end position="482"/>
    </location>
</feature>
<feature type="repeat" description="WD" evidence="8">
    <location>
        <begin position="76"/>
        <end position="110"/>
    </location>
</feature>
<keyword evidence="13" id="KW-1185">Reference proteome</keyword>
<dbReference type="GO" id="GO:0030479">
    <property type="term" value="C:actin cortical patch"/>
    <property type="evidence" value="ECO:0007669"/>
    <property type="project" value="UniProtKB-ARBA"/>
</dbReference>
<dbReference type="Proteomes" id="UP001151516">
    <property type="component" value="Unassembled WGS sequence"/>
</dbReference>
<dbReference type="InterPro" id="IPR036322">
    <property type="entry name" value="WD40_repeat_dom_sf"/>
</dbReference>
<keyword evidence="5" id="KW-0175">Coiled coil</keyword>
<evidence type="ECO:0000256" key="9">
    <source>
        <dbReference type="RuleBase" id="RU280818"/>
    </source>
</evidence>
<evidence type="ECO:0000256" key="4">
    <source>
        <dbReference type="ARBA" id="ARBA00022737"/>
    </source>
</evidence>
<comment type="subunit">
    <text evidence="7">Binds to F-actin.</text>
</comment>
<reference evidence="12" key="1">
    <citation type="submission" date="2022-07" db="EMBL/GenBank/DDBJ databases">
        <title>Phylogenomic reconstructions and comparative analyses of Kickxellomycotina fungi.</title>
        <authorList>
            <person name="Reynolds N.K."/>
            <person name="Stajich J.E."/>
            <person name="Barry K."/>
            <person name="Grigoriev I.V."/>
            <person name="Crous P."/>
            <person name="Smith M.E."/>
        </authorList>
    </citation>
    <scope>NUCLEOTIDE SEQUENCE</scope>
    <source>
        <strain evidence="12">CBS 109367</strain>
    </source>
</reference>
<dbReference type="Pfam" id="PF08953">
    <property type="entry name" value="DUF1899"/>
    <property type="match status" value="1"/>
</dbReference>
<evidence type="ECO:0000313" key="12">
    <source>
        <dbReference type="EMBL" id="KAJ2687317.1"/>
    </source>
</evidence>
<evidence type="ECO:0000256" key="8">
    <source>
        <dbReference type="PROSITE-ProRule" id="PRU00221"/>
    </source>
</evidence>
<evidence type="ECO:0000256" key="2">
    <source>
        <dbReference type="ARBA" id="ARBA00022553"/>
    </source>
</evidence>
<gene>
    <name evidence="12" type="primary">CRN1</name>
    <name evidence="12" type="ORF">IWW39_003010</name>
</gene>
<dbReference type="InterPro" id="IPR015505">
    <property type="entry name" value="Coronin"/>
</dbReference>
<dbReference type="Gene3D" id="2.130.10.10">
    <property type="entry name" value="YVTN repeat-like/Quinoprotein amine dehydrogenase"/>
    <property type="match status" value="1"/>
</dbReference>
<evidence type="ECO:0000256" key="1">
    <source>
        <dbReference type="ARBA" id="ARBA00009482"/>
    </source>
</evidence>
<dbReference type="OrthoDB" id="1850764at2759"/>
<dbReference type="SMART" id="SM01167">
    <property type="entry name" value="DUF1900"/>
    <property type="match status" value="1"/>
</dbReference>
<comment type="similarity">
    <text evidence="1 9">Belongs to the WD repeat coronin family.</text>
</comment>
<dbReference type="PANTHER" id="PTHR10856">
    <property type="entry name" value="CORONIN"/>
    <property type="match status" value="1"/>
</dbReference>
<dbReference type="PROSITE" id="PS50294">
    <property type="entry name" value="WD_REPEATS_REGION"/>
    <property type="match status" value="2"/>
</dbReference>
<dbReference type="InterPro" id="IPR001680">
    <property type="entry name" value="WD40_rpt"/>
</dbReference>
<feature type="region of interest" description="Disordered" evidence="10">
    <location>
        <begin position="499"/>
        <end position="519"/>
    </location>
</feature>
<dbReference type="SUPFAM" id="SSF50978">
    <property type="entry name" value="WD40 repeat-like"/>
    <property type="match status" value="1"/>
</dbReference>
<dbReference type="GO" id="GO:0051015">
    <property type="term" value="F:actin filament binding"/>
    <property type="evidence" value="ECO:0007669"/>
    <property type="project" value="TreeGrafter"/>
</dbReference>
<dbReference type="SMART" id="SM00320">
    <property type="entry name" value="WD40"/>
    <property type="match status" value="4"/>
</dbReference>
<dbReference type="Pfam" id="PF00400">
    <property type="entry name" value="WD40"/>
    <property type="match status" value="3"/>
</dbReference>
<dbReference type="PANTHER" id="PTHR10856:SF0">
    <property type="entry name" value="CORONIN"/>
    <property type="match status" value="1"/>
</dbReference>
<feature type="compositionally biased region" description="Pro residues" evidence="10">
    <location>
        <begin position="420"/>
        <end position="434"/>
    </location>
</feature>
<dbReference type="InterPro" id="IPR015943">
    <property type="entry name" value="WD40/YVTN_repeat-like_dom_sf"/>
</dbReference>
<evidence type="ECO:0000256" key="7">
    <source>
        <dbReference type="ARBA" id="ARBA00062568"/>
    </source>
</evidence>
<sequence length="607" mass="65441">MASIVRASKYRHVFGTASKREECYENLRVSINAWDTNYVCANPKYMAVNWNAGGGGAFCVVPHSQAGKLRGDFPLFSAHSGAVLDTAFSPFDDDIIASGAEDHQAMVWRVPADLAEREEEDVTQPLVVLGGHGRKVGHVAWNPVAENVLAVASSDHTVKIWDVGQVAVKSTLTGFGDSIMSIAWNHDGTLLAATCRDKRLRVFDARSGNIVQEGAGHLGVKGSRVVWLGSEPRLVTTGFSRTSDREIYLWDSMNLAAPISKLNVDMSAGMLMPFYDSGSSMLYVAGKGDGNIRYYEYTDDKLYLLSEYSSSEPQRGLGVMPKRGVDVSKCEVMRFFKVASNSLVEPVSFRVPRKAETFQSDIYPPAHAGRPALSADQYFAGQDAEPVVVDMEALFRDGPLIVAGEAPAPAPARFIRCGTKPPPAEVSQNPPSPPVSTLTPERRLSPAPSPQVAPPVETRTPPSPPPTTASITPVASNEEANRLRDENARLQAQLGQMQAQAGDAQQRAQRAEQAAADSEQSLRTLRAQLDDAVQKAAKDADALRAQVNAATTSADEFKARLAKAEDTAREHELNCQGLEKELRDAIDAANSLALAAEKAADSLQAAQ</sequence>
<feature type="domain" description="DUF1899" evidence="11">
    <location>
        <begin position="3"/>
        <end position="67"/>
    </location>
</feature>
<keyword evidence="2" id="KW-0597">Phosphoprotein</keyword>
<dbReference type="EMBL" id="JANBTX010000076">
    <property type="protein sequence ID" value="KAJ2687317.1"/>
    <property type="molecule type" value="Genomic_DNA"/>
</dbReference>
<keyword evidence="6" id="KW-0009">Actin-binding</keyword>
<dbReference type="PROSITE" id="PS50082">
    <property type="entry name" value="WD_REPEATS_2"/>
    <property type="match status" value="3"/>
</dbReference>
<dbReference type="GO" id="GO:0007015">
    <property type="term" value="P:actin filament organization"/>
    <property type="evidence" value="ECO:0007669"/>
    <property type="project" value="TreeGrafter"/>
</dbReference>
<evidence type="ECO:0000256" key="10">
    <source>
        <dbReference type="SAM" id="MobiDB-lite"/>
    </source>
</evidence>
<comment type="caution">
    <text evidence="12">The sequence shown here is derived from an EMBL/GenBank/DDBJ whole genome shotgun (WGS) entry which is preliminary data.</text>
</comment>
<keyword evidence="4 9" id="KW-0677">Repeat</keyword>
<proteinExistence type="inferred from homology"/>
<evidence type="ECO:0000259" key="11">
    <source>
        <dbReference type="SMART" id="SM01166"/>
    </source>
</evidence>
<feature type="repeat" description="WD" evidence="8">
    <location>
        <begin position="172"/>
        <end position="213"/>
    </location>
</feature>
<keyword evidence="3 8" id="KW-0853">WD repeat</keyword>
<evidence type="ECO:0000313" key="13">
    <source>
        <dbReference type="Proteomes" id="UP001151516"/>
    </source>
</evidence>
<evidence type="ECO:0000256" key="5">
    <source>
        <dbReference type="ARBA" id="ARBA00023054"/>
    </source>
</evidence>
<evidence type="ECO:0000256" key="6">
    <source>
        <dbReference type="ARBA" id="ARBA00023203"/>
    </source>
</evidence>
<dbReference type="AlphaFoldDB" id="A0A9W8L4S2"/>
<accession>A0A9W8L4S2</accession>
<dbReference type="Pfam" id="PF16300">
    <property type="entry name" value="WD40_4"/>
    <property type="match status" value="1"/>
</dbReference>
<evidence type="ECO:0000256" key="3">
    <source>
        <dbReference type="ARBA" id="ARBA00022574"/>
    </source>
</evidence>
<dbReference type="SMART" id="SM01166">
    <property type="entry name" value="DUF1899"/>
    <property type="match status" value="1"/>
</dbReference>